<protein>
    <submittedName>
        <fullName evidence="1">Uncharacterized protein</fullName>
    </submittedName>
</protein>
<dbReference type="RefSeq" id="WP_140504875.1">
    <property type="nucleotide sequence ID" value="NZ_RCZH01000003.1"/>
</dbReference>
<gene>
    <name evidence="1" type="ORF">EAH81_06240</name>
</gene>
<dbReference type="EMBL" id="RCZH01000003">
    <property type="protein sequence ID" value="TPG44142.1"/>
    <property type="molecule type" value="Genomic_DNA"/>
</dbReference>
<comment type="caution">
    <text evidence="1">The sequence shown here is derived from an EMBL/GenBank/DDBJ whole genome shotgun (WGS) entry which is preliminary data.</text>
</comment>
<keyword evidence="2" id="KW-1185">Reference proteome</keyword>
<accession>A0A502F419</accession>
<organism evidence="1 2">
    <name type="scientific">Flavobacterium pectinovorum</name>
    <dbReference type="NCBI Taxonomy" id="29533"/>
    <lineage>
        <taxon>Bacteria</taxon>
        <taxon>Pseudomonadati</taxon>
        <taxon>Bacteroidota</taxon>
        <taxon>Flavobacteriia</taxon>
        <taxon>Flavobacteriales</taxon>
        <taxon>Flavobacteriaceae</taxon>
        <taxon>Flavobacterium</taxon>
    </lineage>
</organism>
<proteinExistence type="predicted"/>
<reference evidence="1 2" key="1">
    <citation type="journal article" date="2019" name="Environ. Microbiol.">
        <title>Species interactions and distinct microbial communities in high Arctic permafrost affected cryosols are associated with the CH4 and CO2 gas fluxes.</title>
        <authorList>
            <person name="Altshuler I."/>
            <person name="Hamel J."/>
            <person name="Turney S."/>
            <person name="Magnuson E."/>
            <person name="Levesque R."/>
            <person name="Greer C."/>
            <person name="Whyte L.G."/>
        </authorList>
    </citation>
    <scope>NUCLEOTIDE SEQUENCE [LARGE SCALE GENOMIC DNA]</scope>
    <source>
        <strain evidence="1 2">42</strain>
    </source>
</reference>
<dbReference type="Proteomes" id="UP000319700">
    <property type="component" value="Unassembled WGS sequence"/>
</dbReference>
<evidence type="ECO:0000313" key="2">
    <source>
        <dbReference type="Proteomes" id="UP000319700"/>
    </source>
</evidence>
<sequence length="146" mass="16891">MIIKTFKKIPETSLKSFYLEFRFINPKTENQYKLPLIIQVADKLDAIRFQAELLGVLTKEMTIIQMKKMMSVSLNKLDFIKEQISISQKINGFEIIKINIEEISSQNVQKVISYTIRVNVIKKIKTPIPKGSGELFTLIIDKNVLE</sequence>
<dbReference type="AlphaFoldDB" id="A0A502F419"/>
<evidence type="ECO:0000313" key="1">
    <source>
        <dbReference type="EMBL" id="TPG44142.1"/>
    </source>
</evidence>
<name>A0A502F419_9FLAO</name>